<keyword evidence="2" id="KW-1003">Cell membrane</keyword>
<comment type="subcellular location">
    <subcellularLocation>
        <location evidence="1">Cell membrane</location>
        <topology evidence="1">Multi-pass membrane protein</topology>
    </subcellularLocation>
</comment>
<feature type="domain" description="Major facilitator superfamily (MFS) profile" evidence="7">
    <location>
        <begin position="1"/>
        <end position="366"/>
    </location>
</feature>
<name>A0A261U1V6_9BORD</name>
<dbReference type="Gene3D" id="1.20.1250.20">
    <property type="entry name" value="MFS general substrate transporter like domains"/>
    <property type="match status" value="1"/>
</dbReference>
<dbReference type="PANTHER" id="PTHR43124">
    <property type="entry name" value="PURINE EFFLUX PUMP PBUE"/>
    <property type="match status" value="1"/>
</dbReference>
<organism evidence="8 9">
    <name type="scientific">Bordetella genomosp. 4</name>
    <dbReference type="NCBI Taxonomy" id="463044"/>
    <lineage>
        <taxon>Bacteria</taxon>
        <taxon>Pseudomonadati</taxon>
        <taxon>Pseudomonadota</taxon>
        <taxon>Betaproteobacteria</taxon>
        <taxon>Burkholderiales</taxon>
        <taxon>Alcaligenaceae</taxon>
        <taxon>Bordetella</taxon>
    </lineage>
</organism>
<keyword evidence="3 6" id="KW-0812">Transmembrane</keyword>
<dbReference type="Pfam" id="PF07690">
    <property type="entry name" value="MFS_1"/>
    <property type="match status" value="1"/>
</dbReference>
<evidence type="ECO:0000313" key="8">
    <source>
        <dbReference type="EMBL" id="OZI54843.1"/>
    </source>
</evidence>
<sequence length="387" mass="40036">MSYGVVGALPALVEAWQISPGDAALLMTAFSIAFAVGAPVLQVLVGHARRRTLLLSGLVVMLLATLAGAFTGSFVWLLITRIAAGLGAAIVSPVANAIGAGLAPAERRGKALAVVFVGVTLSSVVAAPVAAALAQAFGWRAVFIGLTMIAMASLGWIIATVHDTSHGEPMRPRGLLQLLLRPATAAGLAVVVLQTAAFFATYTLILPLITHHFGATATESGIALLLFGLTGIAGNLIAQRVSLHHSADRLLRIVMVTVVLVFIAIAVLGAPLWEDLLRLGLLFLLLVIWAVMQDVFYPSQLRRVVALEPDYRGMVIALNSSGIFLGIALGSGVGGRVADHLGLLWLAPASVVLTVLALGALVASQRLTARMPSGQGTAGQARECTAP</sequence>
<keyword evidence="5 6" id="KW-0472">Membrane</keyword>
<feature type="transmembrane region" description="Helical" evidence="6">
    <location>
        <begin position="25"/>
        <end position="45"/>
    </location>
</feature>
<dbReference type="SUPFAM" id="SSF103473">
    <property type="entry name" value="MFS general substrate transporter"/>
    <property type="match status" value="1"/>
</dbReference>
<dbReference type="AlphaFoldDB" id="A0A261U1V6"/>
<dbReference type="GO" id="GO:0022857">
    <property type="term" value="F:transmembrane transporter activity"/>
    <property type="evidence" value="ECO:0007669"/>
    <property type="project" value="InterPro"/>
</dbReference>
<evidence type="ECO:0000256" key="6">
    <source>
        <dbReference type="SAM" id="Phobius"/>
    </source>
</evidence>
<dbReference type="InterPro" id="IPR050189">
    <property type="entry name" value="MFS_Efflux_Transporters"/>
</dbReference>
<keyword evidence="9" id="KW-1185">Reference proteome</keyword>
<evidence type="ECO:0000256" key="5">
    <source>
        <dbReference type="ARBA" id="ARBA00023136"/>
    </source>
</evidence>
<evidence type="ECO:0000256" key="4">
    <source>
        <dbReference type="ARBA" id="ARBA00022989"/>
    </source>
</evidence>
<dbReference type="InterPro" id="IPR011701">
    <property type="entry name" value="MFS"/>
</dbReference>
<dbReference type="PROSITE" id="PS50850">
    <property type="entry name" value="MFS"/>
    <property type="match status" value="1"/>
</dbReference>
<keyword evidence="4 6" id="KW-1133">Transmembrane helix</keyword>
<dbReference type="Proteomes" id="UP000216885">
    <property type="component" value="Unassembled WGS sequence"/>
</dbReference>
<dbReference type="CDD" id="cd17324">
    <property type="entry name" value="MFS_NepI_like"/>
    <property type="match status" value="1"/>
</dbReference>
<evidence type="ECO:0000313" key="9">
    <source>
        <dbReference type="Proteomes" id="UP000216885"/>
    </source>
</evidence>
<feature type="transmembrane region" description="Helical" evidence="6">
    <location>
        <begin position="52"/>
        <end position="76"/>
    </location>
</feature>
<dbReference type="EMBL" id="NEVQ01000014">
    <property type="protein sequence ID" value="OZI54843.1"/>
    <property type="molecule type" value="Genomic_DNA"/>
</dbReference>
<dbReference type="InterPro" id="IPR036259">
    <property type="entry name" value="MFS_trans_sf"/>
</dbReference>
<protein>
    <submittedName>
        <fullName evidence="8">MFS transporter</fullName>
    </submittedName>
</protein>
<dbReference type="PANTHER" id="PTHR43124:SF10">
    <property type="entry name" value="PURINE EFFLUX PUMP PBUE"/>
    <property type="match status" value="1"/>
</dbReference>
<feature type="transmembrane region" description="Helical" evidence="6">
    <location>
        <begin position="183"/>
        <end position="209"/>
    </location>
</feature>
<feature type="transmembrane region" description="Helical" evidence="6">
    <location>
        <begin position="82"/>
        <end position="104"/>
    </location>
</feature>
<comment type="caution">
    <text evidence="8">The sequence shown here is derived from an EMBL/GenBank/DDBJ whole genome shotgun (WGS) entry which is preliminary data.</text>
</comment>
<reference evidence="8 9" key="1">
    <citation type="submission" date="2017-05" db="EMBL/GenBank/DDBJ databases">
        <title>Complete and WGS of Bordetella genogroups.</title>
        <authorList>
            <person name="Spilker T."/>
            <person name="LiPuma J."/>
        </authorList>
    </citation>
    <scope>NUCLEOTIDE SEQUENCE [LARGE SCALE GENOMIC DNA]</scope>
    <source>
        <strain evidence="8 9">AU9919</strain>
    </source>
</reference>
<evidence type="ECO:0000256" key="3">
    <source>
        <dbReference type="ARBA" id="ARBA00022692"/>
    </source>
</evidence>
<evidence type="ECO:0000256" key="2">
    <source>
        <dbReference type="ARBA" id="ARBA00022475"/>
    </source>
</evidence>
<feature type="transmembrane region" description="Helical" evidence="6">
    <location>
        <begin position="311"/>
        <end position="331"/>
    </location>
</feature>
<dbReference type="OrthoDB" id="7029536at2"/>
<evidence type="ECO:0000259" key="7">
    <source>
        <dbReference type="PROSITE" id="PS50850"/>
    </source>
</evidence>
<accession>A0A261U1V6</accession>
<dbReference type="InterPro" id="IPR020846">
    <property type="entry name" value="MFS_dom"/>
</dbReference>
<feature type="transmembrane region" description="Helical" evidence="6">
    <location>
        <begin position="139"/>
        <end position="162"/>
    </location>
</feature>
<feature type="transmembrane region" description="Helical" evidence="6">
    <location>
        <begin position="250"/>
        <end position="273"/>
    </location>
</feature>
<dbReference type="GO" id="GO:0005886">
    <property type="term" value="C:plasma membrane"/>
    <property type="evidence" value="ECO:0007669"/>
    <property type="project" value="UniProtKB-SubCell"/>
</dbReference>
<proteinExistence type="predicted"/>
<feature type="transmembrane region" description="Helical" evidence="6">
    <location>
        <begin position="221"/>
        <end position="238"/>
    </location>
</feature>
<feature type="transmembrane region" description="Helical" evidence="6">
    <location>
        <begin position="111"/>
        <end position="133"/>
    </location>
</feature>
<feature type="transmembrane region" description="Helical" evidence="6">
    <location>
        <begin position="343"/>
        <end position="363"/>
    </location>
</feature>
<gene>
    <name evidence="8" type="ORF">CAL20_16300</name>
</gene>
<evidence type="ECO:0000256" key="1">
    <source>
        <dbReference type="ARBA" id="ARBA00004651"/>
    </source>
</evidence>
<feature type="transmembrane region" description="Helical" evidence="6">
    <location>
        <begin position="279"/>
        <end position="299"/>
    </location>
</feature>